<proteinExistence type="predicted"/>
<dbReference type="STRING" id="1298851.TST_0063"/>
<accession>A0A0S3QRF4</accession>
<name>A0A0S3QRF4_THET7</name>
<protein>
    <submittedName>
        <fullName evidence="1">Uncharacterized protein</fullName>
    </submittedName>
</protein>
<dbReference type="AlphaFoldDB" id="A0A0S3QRF4"/>
<reference evidence="2" key="1">
    <citation type="journal article" date="2018" name="Science">
        <title>A primordial and reversible TCA cycle in a facultatively chemolithoautotrophic thermophile.</title>
        <authorList>
            <person name="Nunoura T."/>
            <person name="Chikaraishi Y."/>
            <person name="Izaki R."/>
            <person name="Suwa T."/>
            <person name="Sato T."/>
            <person name="Harada T."/>
            <person name="Mori K."/>
            <person name="Kato Y."/>
            <person name="Miyazaki M."/>
            <person name="Shimamura S."/>
            <person name="Yanagawa K."/>
            <person name="Shuto A."/>
            <person name="Ohkouchi N."/>
            <person name="Fujita N."/>
            <person name="Takaki Y."/>
            <person name="Atomi H."/>
            <person name="Takai K."/>
        </authorList>
    </citation>
    <scope>NUCLEOTIDE SEQUENCE [LARGE SCALE GENOMIC DNA]</scope>
    <source>
        <strain evidence="2">DSM 17441 / JCM 13301 / NBRC 103674 / ABI70S6</strain>
    </source>
</reference>
<dbReference type="Proteomes" id="UP000063234">
    <property type="component" value="Chromosome"/>
</dbReference>
<dbReference type="RefSeq" id="WP_068548578.1">
    <property type="nucleotide sequence ID" value="NZ_AP013035.1"/>
</dbReference>
<dbReference type="OrthoDB" id="9810285at2"/>
<evidence type="ECO:0000313" key="2">
    <source>
        <dbReference type="Proteomes" id="UP000063234"/>
    </source>
</evidence>
<evidence type="ECO:0000313" key="1">
    <source>
        <dbReference type="EMBL" id="BAT70873.1"/>
    </source>
</evidence>
<gene>
    <name evidence="1" type="ORF">TST_0063</name>
</gene>
<keyword evidence="2" id="KW-1185">Reference proteome</keyword>
<sequence>MKVKGPSHRAKWDYTQEVKIPEKLKTYLWDHQDQAPLEKLIYRTLYYGSYDDIKFIFSLYPDETLKICLKYPDIHRGVRYWIKTWHESRK</sequence>
<organism evidence="1 2">
    <name type="scientific">Thermosulfidibacter takaii (strain DSM 17441 / JCM 13301 / NBRC 103674 / ABI70S6)</name>
    <dbReference type="NCBI Taxonomy" id="1298851"/>
    <lineage>
        <taxon>Bacteria</taxon>
        <taxon>Pseudomonadati</taxon>
        <taxon>Thermosulfidibacterota</taxon>
        <taxon>Thermosulfidibacteria</taxon>
        <taxon>Thermosulfidibacterales</taxon>
        <taxon>Thermosulfidibacteraceae</taxon>
    </lineage>
</organism>
<dbReference type="KEGG" id="ttk:TST_0063"/>
<dbReference type="EMBL" id="AP013035">
    <property type="protein sequence ID" value="BAT70873.1"/>
    <property type="molecule type" value="Genomic_DNA"/>
</dbReference>